<dbReference type="PANTHER" id="PTHR47894">
    <property type="entry name" value="HTH-TYPE TRANSCRIPTIONAL REGULATOR GADX"/>
    <property type="match status" value="1"/>
</dbReference>
<evidence type="ECO:0000256" key="3">
    <source>
        <dbReference type="ARBA" id="ARBA00023163"/>
    </source>
</evidence>
<gene>
    <name evidence="5" type="ORF">EAH78_20500</name>
</gene>
<organism evidence="5 6">
    <name type="scientific">Pseudomonas arsenicoxydans</name>
    <dbReference type="NCBI Taxonomy" id="702115"/>
    <lineage>
        <taxon>Bacteria</taxon>
        <taxon>Pseudomonadati</taxon>
        <taxon>Pseudomonadota</taxon>
        <taxon>Gammaproteobacteria</taxon>
        <taxon>Pseudomonadales</taxon>
        <taxon>Pseudomonadaceae</taxon>
        <taxon>Pseudomonas</taxon>
    </lineage>
</organism>
<dbReference type="SMART" id="SM00342">
    <property type="entry name" value="HTH_ARAC"/>
    <property type="match status" value="1"/>
</dbReference>
<dbReference type="Pfam" id="PF12625">
    <property type="entry name" value="Arabinose_bd"/>
    <property type="match status" value="1"/>
</dbReference>
<accession>A0A502HNE5</accession>
<dbReference type="GO" id="GO:0005829">
    <property type="term" value="C:cytosol"/>
    <property type="evidence" value="ECO:0007669"/>
    <property type="project" value="TreeGrafter"/>
</dbReference>
<keyword evidence="2" id="KW-0238">DNA-binding</keyword>
<evidence type="ECO:0000313" key="6">
    <source>
        <dbReference type="Proteomes" id="UP000317933"/>
    </source>
</evidence>
<comment type="caution">
    <text evidence="5">The sequence shown here is derived from an EMBL/GenBank/DDBJ whole genome shotgun (WGS) entry which is preliminary data.</text>
</comment>
<dbReference type="PROSITE" id="PS01124">
    <property type="entry name" value="HTH_ARAC_FAMILY_2"/>
    <property type="match status" value="1"/>
</dbReference>
<dbReference type="PRINTS" id="PR00032">
    <property type="entry name" value="HTHARAC"/>
</dbReference>
<reference evidence="5 6" key="1">
    <citation type="journal article" date="2019" name="Environ. Microbiol.">
        <title>Species interactions and distinct microbial communities in high Arctic permafrost affected cryosols are associated with the CH4 and CO2 gas fluxes.</title>
        <authorList>
            <person name="Altshuler I."/>
            <person name="Hamel J."/>
            <person name="Turney S."/>
            <person name="Magnuson E."/>
            <person name="Levesque R."/>
            <person name="Greer C."/>
            <person name="Whyte L.G."/>
        </authorList>
    </citation>
    <scope>NUCLEOTIDE SEQUENCE [LARGE SCALE GENOMIC DNA]</scope>
    <source>
        <strain evidence="5 6">E3</strain>
    </source>
</reference>
<dbReference type="GO" id="GO:0003700">
    <property type="term" value="F:DNA-binding transcription factor activity"/>
    <property type="evidence" value="ECO:0007669"/>
    <property type="project" value="InterPro"/>
</dbReference>
<feature type="domain" description="HTH araC/xylS-type" evidence="4">
    <location>
        <begin position="281"/>
        <end position="379"/>
    </location>
</feature>
<evidence type="ECO:0000256" key="1">
    <source>
        <dbReference type="ARBA" id="ARBA00023015"/>
    </source>
</evidence>
<name>A0A502HNE5_9PSED</name>
<keyword evidence="1" id="KW-0805">Transcription regulation</keyword>
<dbReference type="PANTHER" id="PTHR47894:SF1">
    <property type="entry name" value="HTH-TYPE TRANSCRIPTIONAL REGULATOR VQSM"/>
    <property type="match status" value="1"/>
</dbReference>
<dbReference type="Gene3D" id="1.10.10.60">
    <property type="entry name" value="Homeodomain-like"/>
    <property type="match status" value="1"/>
</dbReference>
<sequence length="384" mass="42511">MDRVSRRDIARCRLGQSEVYTVTTSNEYSDVIGAQRALKDGFAPNTPSSGSSIIGAYAIAIAEALENQGASADQVFHSCGVMLPATTDPMLRIDNQTIAKLYAAAVQATKDPCFGLRAGETLRPANLHAMGFALLASISIRDFAQRLSSLYRVISQNANIRVEERNNTFLLITSSAAGAQVCHETHDAYIALIFALLRTISGNRFRLSRLELIRPASEGMAQVFSSYFQCDVEFSRPEIVMAMDLDLVDKRLPGANEELALSHDRTVMEYLQRIERGDIVNRVRAIVSSELSSRALNKDRVAERLHISTRGLQLKLAARDTSFQEILDHTRRTNALAFMSRSSVSVTEAAFSLGFSEVSNFTRAFKRWTGMAPSQYRQSLGLER</sequence>
<dbReference type="InterPro" id="IPR018060">
    <property type="entry name" value="HTH_AraC"/>
</dbReference>
<evidence type="ECO:0000313" key="5">
    <source>
        <dbReference type="EMBL" id="TPG75243.1"/>
    </source>
</evidence>
<dbReference type="InterPro" id="IPR009057">
    <property type="entry name" value="Homeodomain-like_sf"/>
</dbReference>
<dbReference type="InterPro" id="IPR020449">
    <property type="entry name" value="Tscrpt_reg_AraC-type_HTH"/>
</dbReference>
<evidence type="ECO:0000256" key="2">
    <source>
        <dbReference type="ARBA" id="ARBA00023125"/>
    </source>
</evidence>
<keyword evidence="3" id="KW-0804">Transcription</keyword>
<evidence type="ECO:0000259" key="4">
    <source>
        <dbReference type="PROSITE" id="PS01124"/>
    </source>
</evidence>
<dbReference type="EMBL" id="RCZE01000010">
    <property type="protein sequence ID" value="TPG75243.1"/>
    <property type="molecule type" value="Genomic_DNA"/>
</dbReference>
<protein>
    <submittedName>
        <fullName evidence="5">AraC family transcriptional regulator</fullName>
    </submittedName>
</protein>
<dbReference type="Proteomes" id="UP000317933">
    <property type="component" value="Unassembled WGS sequence"/>
</dbReference>
<dbReference type="Pfam" id="PF12833">
    <property type="entry name" value="HTH_18"/>
    <property type="match status" value="1"/>
</dbReference>
<dbReference type="InterPro" id="IPR032687">
    <property type="entry name" value="AraC-type_N"/>
</dbReference>
<proteinExistence type="predicted"/>
<dbReference type="SUPFAM" id="SSF46689">
    <property type="entry name" value="Homeodomain-like"/>
    <property type="match status" value="1"/>
</dbReference>
<dbReference type="RefSeq" id="WP_140669145.1">
    <property type="nucleotide sequence ID" value="NZ_RCZE01000010.1"/>
</dbReference>
<dbReference type="GO" id="GO:0000976">
    <property type="term" value="F:transcription cis-regulatory region binding"/>
    <property type="evidence" value="ECO:0007669"/>
    <property type="project" value="TreeGrafter"/>
</dbReference>
<dbReference type="AlphaFoldDB" id="A0A502HNE5"/>